<sequence length="154" mass="16993">MGSQVFFLAGPTDGRSNASQSPWGILPRRGELPREDTLSTAKNTANSDFFAYGTRCAFRSTPAIEGLVSTQVCDNPTHPRSRGAETDLRAFRGGATWKVRRIWHCKMPSPKTRSSPLPLPREGEVTCVDTNAIEERGSSPLNRLNTKDSTFHFP</sequence>
<comment type="caution">
    <text evidence="2">The sequence shown here is derived from an EMBL/GenBank/DDBJ whole genome shotgun (WGS) entry which is preliminary data.</text>
</comment>
<reference evidence="2 3" key="1">
    <citation type="submission" date="2019-02" db="EMBL/GenBank/DDBJ databases">
        <title>Deep-cultivation of Planctomycetes and their phenomic and genomic characterization uncovers novel biology.</title>
        <authorList>
            <person name="Wiegand S."/>
            <person name="Jogler M."/>
            <person name="Boedeker C."/>
            <person name="Pinto D."/>
            <person name="Vollmers J."/>
            <person name="Rivas-Marin E."/>
            <person name="Kohn T."/>
            <person name="Peeters S.H."/>
            <person name="Heuer A."/>
            <person name="Rast P."/>
            <person name="Oberbeckmann S."/>
            <person name="Bunk B."/>
            <person name="Jeske O."/>
            <person name="Meyerdierks A."/>
            <person name="Storesund J.E."/>
            <person name="Kallscheuer N."/>
            <person name="Luecker S."/>
            <person name="Lage O.M."/>
            <person name="Pohl T."/>
            <person name="Merkel B.J."/>
            <person name="Hornburger P."/>
            <person name="Mueller R.-W."/>
            <person name="Bruemmer F."/>
            <person name="Labrenz M."/>
            <person name="Spormann A.M."/>
            <person name="Op Den Camp H."/>
            <person name="Overmann J."/>
            <person name="Amann R."/>
            <person name="Jetten M.S.M."/>
            <person name="Mascher T."/>
            <person name="Medema M.H."/>
            <person name="Devos D.P."/>
            <person name="Kaster A.-K."/>
            <person name="Ovreas L."/>
            <person name="Rohde M."/>
            <person name="Galperin M.Y."/>
            <person name="Jogler C."/>
        </authorList>
    </citation>
    <scope>NUCLEOTIDE SEQUENCE [LARGE SCALE GENOMIC DNA]</scope>
    <source>
        <strain evidence="2 3">CA13</strain>
    </source>
</reference>
<feature type="compositionally biased region" description="Basic and acidic residues" evidence="1">
    <location>
        <begin position="28"/>
        <end position="37"/>
    </location>
</feature>
<accession>A0A5C5Z1B1</accession>
<proteinExistence type="predicted"/>
<evidence type="ECO:0000313" key="2">
    <source>
        <dbReference type="EMBL" id="TWT80826.1"/>
    </source>
</evidence>
<protein>
    <submittedName>
        <fullName evidence="2">Uncharacterized protein</fullName>
    </submittedName>
</protein>
<keyword evidence="3" id="KW-1185">Reference proteome</keyword>
<organism evidence="2 3">
    <name type="scientific">Novipirellula herctigrandis</name>
    <dbReference type="NCBI Taxonomy" id="2527986"/>
    <lineage>
        <taxon>Bacteria</taxon>
        <taxon>Pseudomonadati</taxon>
        <taxon>Planctomycetota</taxon>
        <taxon>Planctomycetia</taxon>
        <taxon>Pirellulales</taxon>
        <taxon>Pirellulaceae</taxon>
        <taxon>Novipirellula</taxon>
    </lineage>
</organism>
<evidence type="ECO:0000313" key="3">
    <source>
        <dbReference type="Proteomes" id="UP000315010"/>
    </source>
</evidence>
<name>A0A5C5Z1B1_9BACT</name>
<dbReference type="Proteomes" id="UP000315010">
    <property type="component" value="Unassembled WGS sequence"/>
</dbReference>
<dbReference type="AlphaFoldDB" id="A0A5C5Z1B1"/>
<gene>
    <name evidence="2" type="ORF">CA13_22720</name>
</gene>
<evidence type="ECO:0000256" key="1">
    <source>
        <dbReference type="SAM" id="MobiDB-lite"/>
    </source>
</evidence>
<feature type="region of interest" description="Disordered" evidence="1">
    <location>
        <begin position="9"/>
        <end position="40"/>
    </location>
</feature>
<dbReference type="EMBL" id="SJPJ01000001">
    <property type="protein sequence ID" value="TWT80826.1"/>
    <property type="molecule type" value="Genomic_DNA"/>
</dbReference>